<dbReference type="RefSeq" id="WP_189892034.1">
    <property type="nucleotide sequence ID" value="NZ_BMVN01000031.1"/>
</dbReference>
<name>A0ABQ3D1H7_9ACTN</name>
<evidence type="ECO:0000256" key="1">
    <source>
        <dbReference type="ARBA" id="ARBA00010990"/>
    </source>
</evidence>
<feature type="region of interest" description="Disordered" evidence="3">
    <location>
        <begin position="247"/>
        <end position="278"/>
    </location>
</feature>
<evidence type="ECO:0000256" key="3">
    <source>
        <dbReference type="SAM" id="MobiDB-lite"/>
    </source>
</evidence>
<protein>
    <submittedName>
        <fullName evidence="5">4'-phosphopantetheinyl transferase</fullName>
    </submittedName>
</protein>
<sequence>MWDDGDLLAVRERPPSAREVHIWTIAPDAPPEVAARLATVLDAAARRRCSGLPDPRRARSFVAVHGAVRVILGRYRGTAPARLGLRAGRWGKPELVDGGGLRFSLTHSGGAVLLAVTGGGRDVGVDIEGGRPGGAAEALAARYFPPYESALVASAAPGRRRDTSLRLWTRKEACVKAAGARLALGLGLPVAGDGDVRLVDDPTGRLPAPWLVRDLDAPAGYRAAVAMAGPEPYAVRRRRLRPSDLACHLGTAPGPAGGDPGPSAANRFVDLTEGETQP</sequence>
<comment type="similarity">
    <text evidence="1">Belongs to the P-Pant transferase superfamily. Gsp/Sfp/HetI/AcpT family.</text>
</comment>
<dbReference type="EMBL" id="BMVN01000031">
    <property type="protein sequence ID" value="GHA52166.1"/>
    <property type="molecule type" value="Genomic_DNA"/>
</dbReference>
<evidence type="ECO:0000313" key="5">
    <source>
        <dbReference type="EMBL" id="GHA52166.1"/>
    </source>
</evidence>
<dbReference type="PANTHER" id="PTHR12215:SF10">
    <property type="entry name" value="L-AMINOADIPATE-SEMIALDEHYDE DEHYDROGENASE-PHOSPHOPANTETHEINYL TRANSFERASE"/>
    <property type="match status" value="1"/>
</dbReference>
<feature type="domain" description="4'-phosphopantetheinyl transferase" evidence="4">
    <location>
        <begin position="123"/>
        <end position="188"/>
    </location>
</feature>
<comment type="caution">
    <text evidence="5">The sequence shown here is derived from an EMBL/GenBank/DDBJ whole genome shotgun (WGS) entry which is preliminary data.</text>
</comment>
<evidence type="ECO:0000313" key="6">
    <source>
        <dbReference type="Proteomes" id="UP000653644"/>
    </source>
</evidence>
<dbReference type="SUPFAM" id="SSF56214">
    <property type="entry name" value="4'-phosphopantetheinyl transferase"/>
    <property type="match status" value="2"/>
</dbReference>
<organism evidence="5 6">
    <name type="scientific">Streptomyces canarius</name>
    <dbReference type="NCBI Taxonomy" id="285453"/>
    <lineage>
        <taxon>Bacteria</taxon>
        <taxon>Bacillati</taxon>
        <taxon>Actinomycetota</taxon>
        <taxon>Actinomycetes</taxon>
        <taxon>Kitasatosporales</taxon>
        <taxon>Streptomycetaceae</taxon>
        <taxon>Streptomyces</taxon>
    </lineage>
</organism>
<dbReference type="PANTHER" id="PTHR12215">
    <property type="entry name" value="PHOSPHOPANTETHEINE TRANSFERASE"/>
    <property type="match status" value="1"/>
</dbReference>
<gene>
    <name evidence="5" type="ORF">GCM10010345_65900</name>
</gene>
<dbReference type="InterPro" id="IPR008278">
    <property type="entry name" value="4-PPantetheinyl_Trfase_dom"/>
</dbReference>
<proteinExistence type="inferred from homology"/>
<dbReference type="Pfam" id="PF01648">
    <property type="entry name" value="ACPS"/>
    <property type="match status" value="1"/>
</dbReference>
<dbReference type="InterPro" id="IPR050559">
    <property type="entry name" value="P-Pant_transferase_sf"/>
</dbReference>
<dbReference type="GO" id="GO:0016740">
    <property type="term" value="F:transferase activity"/>
    <property type="evidence" value="ECO:0007669"/>
    <property type="project" value="UniProtKB-KW"/>
</dbReference>
<evidence type="ECO:0000259" key="4">
    <source>
        <dbReference type="Pfam" id="PF01648"/>
    </source>
</evidence>
<keyword evidence="6" id="KW-1185">Reference proteome</keyword>
<reference evidence="6" key="1">
    <citation type="journal article" date="2019" name="Int. J. Syst. Evol. Microbiol.">
        <title>The Global Catalogue of Microorganisms (GCM) 10K type strain sequencing project: providing services to taxonomists for standard genome sequencing and annotation.</title>
        <authorList>
            <consortium name="The Broad Institute Genomics Platform"/>
            <consortium name="The Broad Institute Genome Sequencing Center for Infectious Disease"/>
            <person name="Wu L."/>
            <person name="Ma J."/>
        </authorList>
    </citation>
    <scope>NUCLEOTIDE SEQUENCE [LARGE SCALE GENOMIC DNA]</scope>
    <source>
        <strain evidence="6">JCM 4733</strain>
    </source>
</reference>
<dbReference type="Gene3D" id="3.90.470.20">
    <property type="entry name" value="4'-phosphopantetheinyl transferase domain"/>
    <property type="match status" value="1"/>
</dbReference>
<accession>A0ABQ3D1H7</accession>
<dbReference type="Proteomes" id="UP000653644">
    <property type="component" value="Unassembled WGS sequence"/>
</dbReference>
<keyword evidence="2 5" id="KW-0808">Transferase</keyword>
<evidence type="ECO:0000256" key="2">
    <source>
        <dbReference type="ARBA" id="ARBA00022679"/>
    </source>
</evidence>
<dbReference type="InterPro" id="IPR037143">
    <property type="entry name" value="4-PPantetheinyl_Trfase_dom_sf"/>
</dbReference>